<dbReference type="GO" id="GO:0016757">
    <property type="term" value="F:glycosyltransferase activity"/>
    <property type="evidence" value="ECO:0007669"/>
    <property type="project" value="InterPro"/>
</dbReference>
<dbReference type="OrthoDB" id="7835473at2"/>
<protein>
    <recommendedName>
        <fullName evidence="1">Glycosyltransferase 61 catalytic domain-containing protein</fullName>
    </recommendedName>
</protein>
<keyword evidence="3" id="KW-1185">Reference proteome</keyword>
<name>A0A0L1JSN7_9RHOB</name>
<dbReference type="AlphaFoldDB" id="A0A0L1JSN7"/>
<comment type="caution">
    <text evidence="2">The sequence shown here is derived from an EMBL/GenBank/DDBJ whole genome shotgun (WGS) entry which is preliminary data.</text>
</comment>
<evidence type="ECO:0000313" key="3">
    <source>
        <dbReference type="Proteomes" id="UP000036938"/>
    </source>
</evidence>
<dbReference type="STRING" id="1317121.ATO11_05100"/>
<organism evidence="2 3">
    <name type="scientific">Pseudaestuariivita atlantica</name>
    <dbReference type="NCBI Taxonomy" id="1317121"/>
    <lineage>
        <taxon>Bacteria</taxon>
        <taxon>Pseudomonadati</taxon>
        <taxon>Pseudomonadota</taxon>
        <taxon>Alphaproteobacteria</taxon>
        <taxon>Rhodobacterales</taxon>
        <taxon>Paracoccaceae</taxon>
        <taxon>Pseudaestuariivita</taxon>
    </lineage>
</organism>
<evidence type="ECO:0000313" key="2">
    <source>
        <dbReference type="EMBL" id="KNG94770.1"/>
    </source>
</evidence>
<sequence>MSDGATPDRICFSRQDGHLAPVPRDDPKPFKGSVHHYFHFLLGYLLPVVHRASARSAPFDVIDCGPVMTPMLTRTLDAMGRDYRVVPPDAATNMRFVQMWDQAPDRRLMTPAIRTMREIWDTAPCHGTGCDTGETLILRRSPPPAFYASGQAHGEGYGTTRRAILNIDAISDHLSRLGDDHSIYEPGQHALGCQMRAFRRARRVFGIRGAEWANAVWCDPGTLRARVLFPGRNNHTIERVMTAFARDFTLWMTDDTHPEISPGLVRRLLYQPGTGPTPAA</sequence>
<dbReference type="Pfam" id="PF04577">
    <property type="entry name" value="Glyco_transf_61"/>
    <property type="match status" value="1"/>
</dbReference>
<accession>A0A0L1JSN7</accession>
<proteinExistence type="predicted"/>
<dbReference type="Proteomes" id="UP000036938">
    <property type="component" value="Unassembled WGS sequence"/>
</dbReference>
<dbReference type="RefSeq" id="WP_050529755.1">
    <property type="nucleotide sequence ID" value="NZ_AQQZ01000002.1"/>
</dbReference>
<dbReference type="InterPro" id="IPR049625">
    <property type="entry name" value="Glyco_transf_61_cat"/>
</dbReference>
<evidence type="ECO:0000259" key="1">
    <source>
        <dbReference type="Pfam" id="PF04577"/>
    </source>
</evidence>
<gene>
    <name evidence="2" type="ORF">ATO11_05100</name>
</gene>
<reference evidence="2 3" key="1">
    <citation type="journal article" date="2015" name="Int. J. Syst. Evol. Microbiol.">
        <title>Aestuariivita atlantica sp. nov., isolated from deep sea sediment of the Atlantic Ocean.</title>
        <authorList>
            <person name="Li G."/>
            <person name="Lai Q."/>
            <person name="Du Y."/>
            <person name="Liu X."/>
            <person name="Sun F."/>
            <person name="Shao Z."/>
        </authorList>
    </citation>
    <scope>NUCLEOTIDE SEQUENCE [LARGE SCALE GENOMIC DNA]</scope>
    <source>
        <strain evidence="2 3">22II-S11-z3</strain>
    </source>
</reference>
<dbReference type="EMBL" id="AQQZ01000002">
    <property type="protein sequence ID" value="KNG94770.1"/>
    <property type="molecule type" value="Genomic_DNA"/>
</dbReference>
<feature type="domain" description="Glycosyltransferase 61 catalytic" evidence="1">
    <location>
        <begin position="159"/>
        <end position="222"/>
    </location>
</feature>